<evidence type="ECO:0000256" key="1">
    <source>
        <dbReference type="SAM" id="Phobius"/>
    </source>
</evidence>
<evidence type="ECO:0000313" key="2">
    <source>
        <dbReference type="EMBL" id="PWB73353.1"/>
    </source>
</evidence>
<dbReference type="Proteomes" id="UP000250918">
    <property type="component" value="Unassembled WGS sequence"/>
</dbReference>
<keyword evidence="1" id="KW-0472">Membrane</keyword>
<protein>
    <recommendedName>
        <fullName evidence="4">Adhesin domain-containing protein</fullName>
    </recommendedName>
</protein>
<gene>
    <name evidence="2" type="ORF">C3F09_05325</name>
</gene>
<proteinExistence type="predicted"/>
<reference evidence="2 3" key="1">
    <citation type="journal article" date="2018" name="ISME J.">
        <title>A methanotrophic archaeon couples anaerobic oxidation of methane to Fe(III) reduction.</title>
        <authorList>
            <person name="Cai C."/>
            <person name="Leu A.O."/>
            <person name="Xie G.J."/>
            <person name="Guo J."/>
            <person name="Feng Y."/>
            <person name="Zhao J.X."/>
            <person name="Tyson G.W."/>
            <person name="Yuan Z."/>
            <person name="Hu S."/>
        </authorList>
    </citation>
    <scope>NUCLEOTIDE SEQUENCE [LARGE SCALE GENOMIC DNA]</scope>
    <source>
        <strain evidence="2">FeB_12</strain>
    </source>
</reference>
<organism evidence="2 3">
    <name type="scientific">candidate division GN15 bacterium</name>
    <dbReference type="NCBI Taxonomy" id="2072418"/>
    <lineage>
        <taxon>Bacteria</taxon>
        <taxon>candidate division GN15</taxon>
    </lineage>
</organism>
<keyword evidence="1" id="KW-0812">Transmembrane</keyword>
<feature type="transmembrane region" description="Helical" evidence="1">
    <location>
        <begin position="21"/>
        <end position="41"/>
    </location>
</feature>
<name>A0A855X749_9BACT</name>
<evidence type="ECO:0008006" key="4">
    <source>
        <dbReference type="Google" id="ProtNLM"/>
    </source>
</evidence>
<sequence>MKRLQVSEKRLPAFGRVVCRWFSGGVPALMIIWLAGLVSAGPSVFAQTPAPPGVDVLHRQTKEKPKLDRDTRDLADEYAELLINLDDIMFNYNIYLREYSDDVVIKLRPSLEKLRRELDSMKFVHDQQLLADQLSKSAEELKKTELHIRDSKTIYPMRLYRLIQSLRREITSLDDLLQDDILPRLEENDADRQAIQAYVSSVLADALRSSRDERTVRVTVLQDSLAKTIEMARLKVESKKQQMEAKRLESEAKAPGVVVIPPIPDVKVVPPIPPSPWALVGKASGSGLLREFGDTVSSVSPATPIRIANRYGSTEVVGWDDDVITATWTIEVQGSTRQQERAFADSAKLEVRKLPDGYTVAPVFMQPTDRSGRFIQNELVVYVPARSPVTIANTFGEINASGLEAGVQASTNYADAEFTAIKGRIDITCSMGELTVSTCEGPIKLVNSYSPVTVDECVGEMTIANAYAQVTVNDSRGNLTIKNSGSVTVNDHQGNLSIDNSLGPIEVTGLDGDLDATNRYQPIVVRDITGSVKLDGAYSTLDLSNVRGDAQAFNKFGMIKAEGLSGPLILNNENGSTIIALDDLLRGTSRITGSFGNITVSVPQSANLLLLANTNGSINTDLPMQITTGDEKSRGVLKLGRS</sequence>
<evidence type="ECO:0000313" key="3">
    <source>
        <dbReference type="Proteomes" id="UP000250918"/>
    </source>
</evidence>
<keyword evidence="1" id="KW-1133">Transmembrane helix</keyword>
<comment type="caution">
    <text evidence="2">The sequence shown here is derived from an EMBL/GenBank/DDBJ whole genome shotgun (WGS) entry which is preliminary data.</text>
</comment>
<dbReference type="EMBL" id="PQAP01000057">
    <property type="protein sequence ID" value="PWB73353.1"/>
    <property type="molecule type" value="Genomic_DNA"/>
</dbReference>
<feature type="non-terminal residue" evidence="2">
    <location>
        <position position="642"/>
    </location>
</feature>
<accession>A0A855X749</accession>
<dbReference type="AlphaFoldDB" id="A0A855X749"/>